<dbReference type="EMBL" id="CP159534">
    <property type="protein sequence ID" value="XCJ69488.1"/>
    <property type="molecule type" value="Genomic_DNA"/>
</dbReference>
<feature type="compositionally biased region" description="Polar residues" evidence="1">
    <location>
        <begin position="38"/>
        <end position="47"/>
    </location>
</feature>
<protein>
    <submittedName>
        <fullName evidence="2">DUF6507 family protein</fullName>
    </submittedName>
</protein>
<dbReference type="RefSeq" id="WP_353941175.1">
    <property type="nucleotide sequence ID" value="NZ_CP159534.1"/>
</dbReference>
<evidence type="ECO:0000313" key="2">
    <source>
        <dbReference type="EMBL" id="XCJ69488.1"/>
    </source>
</evidence>
<dbReference type="Pfam" id="PF20117">
    <property type="entry name" value="DUF6507"/>
    <property type="match status" value="1"/>
</dbReference>
<feature type="region of interest" description="Disordered" evidence="1">
    <location>
        <begin position="22"/>
        <end position="47"/>
    </location>
</feature>
<feature type="compositionally biased region" description="Low complexity" evidence="1">
    <location>
        <begin position="101"/>
        <end position="110"/>
    </location>
</feature>
<reference evidence="2" key="1">
    <citation type="submission" date="2024-06" db="EMBL/GenBank/DDBJ databases">
        <title>Streptomyces sp. strain HUAS MG91 genome sequences.</title>
        <authorList>
            <person name="Mo P."/>
        </authorList>
    </citation>
    <scope>NUCLEOTIDE SEQUENCE</scope>
    <source>
        <strain evidence="2">HUAS MG91</strain>
    </source>
</reference>
<accession>A0AAU8IMS5</accession>
<organism evidence="2">
    <name type="scientific">Streptomyces tabacisoli</name>
    <dbReference type="NCBI Taxonomy" id="3156398"/>
    <lineage>
        <taxon>Bacteria</taxon>
        <taxon>Bacillati</taxon>
        <taxon>Actinomycetota</taxon>
        <taxon>Actinomycetes</taxon>
        <taxon>Kitasatosporales</taxon>
        <taxon>Streptomycetaceae</taxon>
        <taxon>Streptomyces</taxon>
    </lineage>
</organism>
<dbReference type="KEGG" id="stac:ABII15_05705"/>
<name>A0AAU8IMS5_9ACTN</name>
<proteinExistence type="predicted"/>
<evidence type="ECO:0000256" key="1">
    <source>
        <dbReference type="SAM" id="MobiDB-lite"/>
    </source>
</evidence>
<gene>
    <name evidence="2" type="ORF">ABII15_05705</name>
</gene>
<feature type="region of interest" description="Disordered" evidence="1">
    <location>
        <begin position="99"/>
        <end position="132"/>
    </location>
</feature>
<dbReference type="InterPro" id="IPR045436">
    <property type="entry name" value="DUF6507"/>
</dbReference>
<dbReference type="AlphaFoldDB" id="A0AAU8IMS5"/>
<sequence length="132" mass="13557">MTGWDIDPAGVSGVLSKSGTAAKDMSKAGGAMQKDLESASSAAGTLTSQYGPYTSTAGVVGSALAQFAQHWNRDLVYIARRTEKSLNGAAEATTAYVHGSQEQAANAQQEAAKEPAIDMPGAGEIGHRTEGR</sequence>